<comment type="caution">
    <text evidence="3">The sequence shown here is derived from an EMBL/GenBank/DDBJ whole genome shotgun (WGS) entry which is preliminary data.</text>
</comment>
<evidence type="ECO:0000313" key="4">
    <source>
        <dbReference type="Proteomes" id="UP001176961"/>
    </source>
</evidence>
<organism evidence="3 4">
    <name type="scientific">Cylicocyclus nassatus</name>
    <name type="common">Nematode worm</name>
    <dbReference type="NCBI Taxonomy" id="53992"/>
    <lineage>
        <taxon>Eukaryota</taxon>
        <taxon>Metazoa</taxon>
        <taxon>Ecdysozoa</taxon>
        <taxon>Nematoda</taxon>
        <taxon>Chromadorea</taxon>
        <taxon>Rhabditida</taxon>
        <taxon>Rhabditina</taxon>
        <taxon>Rhabditomorpha</taxon>
        <taxon>Strongyloidea</taxon>
        <taxon>Strongylidae</taxon>
        <taxon>Cylicocyclus</taxon>
    </lineage>
</organism>
<dbReference type="Proteomes" id="UP001176961">
    <property type="component" value="Unassembled WGS sequence"/>
</dbReference>
<proteinExistence type="predicted"/>
<sequence length="156" mass="17753">MNLLLLLLPLAGAYISPNNNKQIFRSSNQSPFPAFLNKCNAACPGHCEDGWAYFSDTDACYKNFFDANYNDAEHLCNILGGHLASIHTYKENYFVAELAKMGRVISDIHDMTWIGLREGPEKDKWIWTDGTKLDFTVWASNSPDRKWKEGKRCVLV</sequence>
<dbReference type="InterPro" id="IPR016187">
    <property type="entry name" value="CTDL_fold"/>
</dbReference>
<dbReference type="Gene3D" id="3.10.100.10">
    <property type="entry name" value="Mannose-Binding Protein A, subunit A"/>
    <property type="match status" value="1"/>
</dbReference>
<dbReference type="EMBL" id="CATQJL010000305">
    <property type="protein sequence ID" value="CAJ0601367.1"/>
    <property type="molecule type" value="Genomic_DNA"/>
</dbReference>
<evidence type="ECO:0000313" key="3">
    <source>
        <dbReference type="EMBL" id="CAJ0601367.1"/>
    </source>
</evidence>
<evidence type="ECO:0000256" key="1">
    <source>
        <dbReference type="SAM" id="SignalP"/>
    </source>
</evidence>
<dbReference type="InterPro" id="IPR016186">
    <property type="entry name" value="C-type_lectin-like/link_sf"/>
</dbReference>
<dbReference type="SMART" id="SM00034">
    <property type="entry name" value="CLECT"/>
    <property type="match status" value="1"/>
</dbReference>
<dbReference type="CDD" id="cd00037">
    <property type="entry name" value="CLECT"/>
    <property type="match status" value="1"/>
</dbReference>
<keyword evidence="1" id="KW-0732">Signal</keyword>
<accession>A0AA36GZY4</accession>
<dbReference type="InterPro" id="IPR050111">
    <property type="entry name" value="C-type_lectin/snaclec_domain"/>
</dbReference>
<dbReference type="PANTHER" id="PTHR22803">
    <property type="entry name" value="MANNOSE, PHOSPHOLIPASE, LECTIN RECEPTOR RELATED"/>
    <property type="match status" value="1"/>
</dbReference>
<protein>
    <recommendedName>
        <fullName evidence="2">C-type lectin domain-containing protein</fullName>
    </recommendedName>
</protein>
<name>A0AA36GZY4_CYLNA</name>
<dbReference type="Pfam" id="PF00059">
    <property type="entry name" value="Lectin_C"/>
    <property type="match status" value="1"/>
</dbReference>
<reference evidence="3" key="1">
    <citation type="submission" date="2023-07" db="EMBL/GenBank/DDBJ databases">
        <authorList>
            <consortium name="CYATHOMIX"/>
        </authorList>
    </citation>
    <scope>NUCLEOTIDE SEQUENCE</scope>
    <source>
        <strain evidence="3">N/A</strain>
    </source>
</reference>
<feature type="chain" id="PRO_5041239960" description="C-type lectin domain-containing protein" evidence="1">
    <location>
        <begin position="16"/>
        <end position="156"/>
    </location>
</feature>
<evidence type="ECO:0000259" key="2">
    <source>
        <dbReference type="PROSITE" id="PS50041"/>
    </source>
</evidence>
<feature type="signal peptide" evidence="1">
    <location>
        <begin position="1"/>
        <end position="15"/>
    </location>
</feature>
<dbReference type="PROSITE" id="PS50041">
    <property type="entry name" value="C_TYPE_LECTIN_2"/>
    <property type="match status" value="1"/>
</dbReference>
<feature type="domain" description="C-type lectin" evidence="2">
    <location>
        <begin position="56"/>
        <end position="156"/>
    </location>
</feature>
<dbReference type="InterPro" id="IPR001304">
    <property type="entry name" value="C-type_lectin-like"/>
</dbReference>
<keyword evidence="4" id="KW-1185">Reference proteome</keyword>
<dbReference type="SUPFAM" id="SSF56436">
    <property type="entry name" value="C-type lectin-like"/>
    <property type="match status" value="1"/>
</dbReference>
<dbReference type="AlphaFoldDB" id="A0AA36GZY4"/>
<gene>
    <name evidence="3" type="ORF">CYNAS_LOCUS13350</name>
</gene>